<feature type="chain" id="PRO_5022023706" evidence="1">
    <location>
        <begin position="21"/>
        <end position="49"/>
    </location>
</feature>
<evidence type="ECO:0000313" key="3">
    <source>
        <dbReference type="Proteomes" id="UP000317835"/>
    </source>
</evidence>
<dbReference type="Proteomes" id="UP000317835">
    <property type="component" value="Chromosome"/>
</dbReference>
<accession>A0A518HA99</accession>
<dbReference type="RefSeq" id="WP_197446436.1">
    <property type="nucleotide sequence ID" value="NZ_CP036426.1"/>
</dbReference>
<proteinExistence type="predicted"/>
<keyword evidence="1" id="KW-0732">Signal</keyword>
<dbReference type="KEGG" id="tpla:ElP_57190"/>
<reference evidence="2 3" key="1">
    <citation type="submission" date="2019-02" db="EMBL/GenBank/DDBJ databases">
        <title>Deep-cultivation of Planctomycetes and their phenomic and genomic characterization uncovers novel biology.</title>
        <authorList>
            <person name="Wiegand S."/>
            <person name="Jogler M."/>
            <person name="Boedeker C."/>
            <person name="Pinto D."/>
            <person name="Vollmers J."/>
            <person name="Rivas-Marin E."/>
            <person name="Kohn T."/>
            <person name="Peeters S.H."/>
            <person name="Heuer A."/>
            <person name="Rast P."/>
            <person name="Oberbeckmann S."/>
            <person name="Bunk B."/>
            <person name="Jeske O."/>
            <person name="Meyerdierks A."/>
            <person name="Storesund J.E."/>
            <person name="Kallscheuer N."/>
            <person name="Luecker S."/>
            <person name="Lage O.M."/>
            <person name="Pohl T."/>
            <person name="Merkel B.J."/>
            <person name="Hornburger P."/>
            <person name="Mueller R.-W."/>
            <person name="Bruemmer F."/>
            <person name="Labrenz M."/>
            <person name="Spormann A.M."/>
            <person name="Op den Camp H."/>
            <person name="Overmann J."/>
            <person name="Amann R."/>
            <person name="Jetten M.S.M."/>
            <person name="Mascher T."/>
            <person name="Medema M.H."/>
            <person name="Devos D.P."/>
            <person name="Kaster A.-K."/>
            <person name="Ovreas L."/>
            <person name="Rohde M."/>
            <person name="Galperin M.Y."/>
            <person name="Jogler C."/>
        </authorList>
    </citation>
    <scope>NUCLEOTIDE SEQUENCE [LARGE SCALE GENOMIC DNA]</scope>
    <source>
        <strain evidence="2 3">ElP</strain>
    </source>
</reference>
<dbReference type="EMBL" id="CP036426">
    <property type="protein sequence ID" value="QDV37773.1"/>
    <property type="molecule type" value="Genomic_DNA"/>
</dbReference>
<protein>
    <submittedName>
        <fullName evidence="2">Uncharacterized protein</fullName>
    </submittedName>
</protein>
<organism evidence="2 3">
    <name type="scientific">Tautonia plasticadhaerens</name>
    <dbReference type="NCBI Taxonomy" id="2527974"/>
    <lineage>
        <taxon>Bacteria</taxon>
        <taxon>Pseudomonadati</taxon>
        <taxon>Planctomycetota</taxon>
        <taxon>Planctomycetia</taxon>
        <taxon>Isosphaerales</taxon>
        <taxon>Isosphaeraceae</taxon>
        <taxon>Tautonia</taxon>
    </lineage>
</organism>
<dbReference type="AlphaFoldDB" id="A0A518HA99"/>
<evidence type="ECO:0000313" key="2">
    <source>
        <dbReference type="EMBL" id="QDV37773.1"/>
    </source>
</evidence>
<name>A0A518HA99_9BACT</name>
<feature type="signal peptide" evidence="1">
    <location>
        <begin position="1"/>
        <end position="20"/>
    </location>
</feature>
<keyword evidence="3" id="KW-1185">Reference proteome</keyword>
<gene>
    <name evidence="2" type="ORF">ElP_57190</name>
</gene>
<evidence type="ECO:0000256" key="1">
    <source>
        <dbReference type="SAM" id="SignalP"/>
    </source>
</evidence>
<sequence precursor="true">MTTILVPILTALLAVGGPLAAAPAPLRDDSDDPDDGGWIDLFNGRDLAG</sequence>